<comment type="caution">
    <text evidence="8">The sequence shown here is derived from an EMBL/GenBank/DDBJ whole genome shotgun (WGS) entry which is preliminary data.</text>
</comment>
<evidence type="ECO:0000256" key="4">
    <source>
        <dbReference type="ARBA" id="ARBA00022771"/>
    </source>
</evidence>
<sequence length="101" mass="11424">MEGMFDLDMALLMITMDENYIERKLSEYKVFNQNQLLSEMPTVETFGECIVCMESFESSVGGKQVPCGHVFHSTCIARWLSDHNSCPLCRSIVFSAAEDLS</sequence>
<accession>A0ABD3AMX2</accession>
<keyword evidence="5" id="KW-0862">Zinc</keyword>
<feature type="domain" description="RING-type" evidence="7">
    <location>
        <begin position="49"/>
        <end position="90"/>
    </location>
</feature>
<protein>
    <recommendedName>
        <fullName evidence="2">RING-type E3 ubiquitin transferase</fullName>
        <ecNumber evidence="2">2.3.2.27</ecNumber>
    </recommendedName>
</protein>
<evidence type="ECO:0000313" key="8">
    <source>
        <dbReference type="EMBL" id="KAL3532524.1"/>
    </source>
</evidence>
<evidence type="ECO:0000256" key="1">
    <source>
        <dbReference type="ARBA" id="ARBA00000900"/>
    </source>
</evidence>
<dbReference type="InterPro" id="IPR013083">
    <property type="entry name" value="Znf_RING/FYVE/PHD"/>
</dbReference>
<name>A0ABD3AMX2_9GENT</name>
<proteinExistence type="predicted"/>
<evidence type="ECO:0000259" key="7">
    <source>
        <dbReference type="PROSITE" id="PS50089"/>
    </source>
</evidence>
<dbReference type="Gene3D" id="3.30.40.10">
    <property type="entry name" value="Zinc/RING finger domain, C3HC4 (zinc finger)"/>
    <property type="match status" value="1"/>
</dbReference>
<comment type="catalytic activity">
    <reaction evidence="1">
        <text>S-ubiquitinyl-[E2 ubiquitin-conjugating enzyme]-L-cysteine + [acceptor protein]-L-lysine = [E2 ubiquitin-conjugating enzyme]-L-cysteine + N(6)-ubiquitinyl-[acceptor protein]-L-lysine.</text>
        <dbReference type="EC" id="2.3.2.27"/>
    </reaction>
</comment>
<dbReference type="SMART" id="SM00184">
    <property type="entry name" value="RING"/>
    <property type="match status" value="1"/>
</dbReference>
<evidence type="ECO:0000256" key="6">
    <source>
        <dbReference type="PROSITE-ProRule" id="PRU00175"/>
    </source>
</evidence>
<dbReference type="PROSITE" id="PS50089">
    <property type="entry name" value="ZF_RING_2"/>
    <property type="match status" value="1"/>
</dbReference>
<keyword evidence="4 6" id="KW-0863">Zinc-finger</keyword>
<dbReference type="PANTHER" id="PTHR15710">
    <property type="entry name" value="E3 UBIQUITIN-PROTEIN LIGASE PRAJA"/>
    <property type="match status" value="1"/>
</dbReference>
<dbReference type="PANTHER" id="PTHR15710:SF74">
    <property type="entry name" value="RING-TYPE E3 UBIQUITIN TRANSFERASE-RELATED"/>
    <property type="match status" value="1"/>
</dbReference>
<dbReference type="GO" id="GO:0008270">
    <property type="term" value="F:zinc ion binding"/>
    <property type="evidence" value="ECO:0007669"/>
    <property type="project" value="UniProtKB-KW"/>
</dbReference>
<evidence type="ECO:0000256" key="2">
    <source>
        <dbReference type="ARBA" id="ARBA00012483"/>
    </source>
</evidence>
<reference evidence="8 9" key="1">
    <citation type="submission" date="2024-11" db="EMBL/GenBank/DDBJ databases">
        <title>A near-complete genome assembly of Cinchona calisaya.</title>
        <authorList>
            <person name="Lian D.C."/>
            <person name="Zhao X.W."/>
            <person name="Wei L."/>
        </authorList>
    </citation>
    <scope>NUCLEOTIDE SEQUENCE [LARGE SCALE GENOMIC DNA]</scope>
    <source>
        <tissue evidence="8">Nenye</tissue>
    </source>
</reference>
<evidence type="ECO:0000313" key="9">
    <source>
        <dbReference type="Proteomes" id="UP001630127"/>
    </source>
</evidence>
<dbReference type="AlphaFoldDB" id="A0ABD3AMX2"/>
<dbReference type="Proteomes" id="UP001630127">
    <property type="component" value="Unassembled WGS sequence"/>
</dbReference>
<dbReference type="EMBL" id="JBJUIK010000003">
    <property type="protein sequence ID" value="KAL3532524.1"/>
    <property type="molecule type" value="Genomic_DNA"/>
</dbReference>
<dbReference type="InterPro" id="IPR001841">
    <property type="entry name" value="Znf_RING"/>
</dbReference>
<gene>
    <name evidence="8" type="ORF">ACH5RR_006045</name>
</gene>
<organism evidence="8 9">
    <name type="scientific">Cinchona calisaya</name>
    <dbReference type="NCBI Taxonomy" id="153742"/>
    <lineage>
        <taxon>Eukaryota</taxon>
        <taxon>Viridiplantae</taxon>
        <taxon>Streptophyta</taxon>
        <taxon>Embryophyta</taxon>
        <taxon>Tracheophyta</taxon>
        <taxon>Spermatophyta</taxon>
        <taxon>Magnoliopsida</taxon>
        <taxon>eudicotyledons</taxon>
        <taxon>Gunneridae</taxon>
        <taxon>Pentapetalae</taxon>
        <taxon>asterids</taxon>
        <taxon>lamiids</taxon>
        <taxon>Gentianales</taxon>
        <taxon>Rubiaceae</taxon>
        <taxon>Cinchonoideae</taxon>
        <taxon>Cinchoneae</taxon>
        <taxon>Cinchona</taxon>
    </lineage>
</organism>
<evidence type="ECO:0000256" key="3">
    <source>
        <dbReference type="ARBA" id="ARBA00022723"/>
    </source>
</evidence>
<keyword evidence="9" id="KW-1185">Reference proteome</keyword>
<dbReference type="EC" id="2.3.2.27" evidence="2"/>
<keyword evidence="3" id="KW-0479">Metal-binding</keyword>
<dbReference type="SUPFAM" id="SSF57850">
    <property type="entry name" value="RING/U-box"/>
    <property type="match status" value="1"/>
</dbReference>
<evidence type="ECO:0000256" key="5">
    <source>
        <dbReference type="ARBA" id="ARBA00022833"/>
    </source>
</evidence>
<dbReference type="Pfam" id="PF13639">
    <property type="entry name" value="zf-RING_2"/>
    <property type="match status" value="1"/>
</dbReference>
<dbReference type="GO" id="GO:0061630">
    <property type="term" value="F:ubiquitin protein ligase activity"/>
    <property type="evidence" value="ECO:0007669"/>
    <property type="project" value="UniProtKB-EC"/>
</dbReference>